<dbReference type="AlphaFoldDB" id="A0A7Y9IFH5"/>
<dbReference type="InterPro" id="IPR042185">
    <property type="entry name" value="Serpin_sf_2"/>
</dbReference>
<comment type="similarity">
    <text evidence="1">Belongs to the serpin family.</text>
</comment>
<dbReference type="GO" id="GO:0004867">
    <property type="term" value="F:serine-type endopeptidase inhibitor activity"/>
    <property type="evidence" value="ECO:0007669"/>
    <property type="project" value="InterPro"/>
</dbReference>
<dbReference type="EMBL" id="JACCBU010000001">
    <property type="protein sequence ID" value="NYE75259.1"/>
    <property type="molecule type" value="Genomic_DNA"/>
</dbReference>
<gene>
    <name evidence="3" type="ORF">BKA15_006588</name>
</gene>
<reference evidence="3 4" key="1">
    <citation type="submission" date="2020-07" db="EMBL/GenBank/DDBJ databases">
        <title>Sequencing the genomes of 1000 actinobacteria strains.</title>
        <authorList>
            <person name="Klenk H.-P."/>
        </authorList>
    </citation>
    <scope>NUCLEOTIDE SEQUENCE [LARGE SCALE GENOMIC DNA]</scope>
    <source>
        <strain evidence="3 4">DSM 22083</strain>
    </source>
</reference>
<name>A0A7Y9IFH5_9ACTN</name>
<dbReference type="Gene3D" id="3.30.497.10">
    <property type="entry name" value="Antithrombin, subunit I, domain 2"/>
    <property type="match status" value="1"/>
</dbReference>
<dbReference type="InterPro" id="IPR023796">
    <property type="entry name" value="Serpin_dom"/>
</dbReference>
<dbReference type="InterPro" id="IPR036186">
    <property type="entry name" value="Serpin_sf"/>
</dbReference>
<dbReference type="SMART" id="SM00093">
    <property type="entry name" value="SERPIN"/>
    <property type="match status" value="1"/>
</dbReference>
<dbReference type="InterPro" id="IPR042178">
    <property type="entry name" value="Serpin_sf_1"/>
</dbReference>
<organism evidence="3 4">
    <name type="scientific">Microlunatus parietis</name>
    <dbReference type="NCBI Taxonomy" id="682979"/>
    <lineage>
        <taxon>Bacteria</taxon>
        <taxon>Bacillati</taxon>
        <taxon>Actinomycetota</taxon>
        <taxon>Actinomycetes</taxon>
        <taxon>Propionibacteriales</taxon>
        <taxon>Propionibacteriaceae</taxon>
        <taxon>Microlunatus</taxon>
    </lineage>
</organism>
<sequence length="344" mass="36371">MMGPAGLGFVTQLHALLADSGDANLAWSPYSITEALRLAMAGAAGSTRDELAAVLEDAPGGVVFPDGVRVANTIWADTSVPIKDSYDVAEVHVADFAHDHEAARAAINADVEKTTDRWIRGLLGPGSVDSGTLAVLVNALRVRLDWLHPFERSATRALPFRAPGGTRDVPTMAHQGRLDYGAAAGWRLVTYVSRADSGQRPGDLVLDVLLPDGELTAPSAELLHELYASVRPEQVDLRLPRFDASGSALLARQLGSLGLRTLFTDDADLSGISDVPIKISEVIHRAVLTVDEEGAEGAAATALIARAGMAAAPPIPVHVDRPFLAVIRDRPSGAILFLARITEP</sequence>
<protein>
    <submittedName>
        <fullName evidence="3">Serpin B</fullName>
    </submittedName>
</protein>
<evidence type="ECO:0000313" key="4">
    <source>
        <dbReference type="Proteomes" id="UP000569914"/>
    </source>
</evidence>
<dbReference type="PANTHER" id="PTHR11461:SF211">
    <property type="entry name" value="GH10112P-RELATED"/>
    <property type="match status" value="1"/>
</dbReference>
<dbReference type="InterPro" id="IPR000215">
    <property type="entry name" value="Serpin_fam"/>
</dbReference>
<dbReference type="SUPFAM" id="SSF56574">
    <property type="entry name" value="Serpins"/>
    <property type="match status" value="1"/>
</dbReference>
<evidence type="ECO:0000313" key="3">
    <source>
        <dbReference type="EMBL" id="NYE75259.1"/>
    </source>
</evidence>
<dbReference type="Gene3D" id="2.30.39.10">
    <property type="entry name" value="Alpha-1-antitrypsin, domain 1"/>
    <property type="match status" value="1"/>
</dbReference>
<feature type="domain" description="Serpin" evidence="2">
    <location>
        <begin position="11"/>
        <end position="344"/>
    </location>
</feature>
<proteinExistence type="inferred from homology"/>
<accession>A0A7Y9IFH5</accession>
<evidence type="ECO:0000256" key="1">
    <source>
        <dbReference type="RuleBase" id="RU000411"/>
    </source>
</evidence>
<dbReference type="Proteomes" id="UP000569914">
    <property type="component" value="Unassembled WGS sequence"/>
</dbReference>
<evidence type="ECO:0000259" key="2">
    <source>
        <dbReference type="SMART" id="SM00093"/>
    </source>
</evidence>
<keyword evidence="4" id="KW-1185">Reference proteome</keyword>
<dbReference type="Pfam" id="PF00079">
    <property type="entry name" value="Serpin"/>
    <property type="match status" value="1"/>
</dbReference>
<dbReference type="Gene3D" id="2.10.310.10">
    <property type="entry name" value="Serpins superfamily"/>
    <property type="match status" value="1"/>
</dbReference>
<dbReference type="PANTHER" id="PTHR11461">
    <property type="entry name" value="SERINE PROTEASE INHIBITOR, SERPIN"/>
    <property type="match status" value="1"/>
</dbReference>
<comment type="caution">
    <text evidence="3">The sequence shown here is derived from an EMBL/GenBank/DDBJ whole genome shotgun (WGS) entry which is preliminary data.</text>
</comment>
<dbReference type="GO" id="GO:0005615">
    <property type="term" value="C:extracellular space"/>
    <property type="evidence" value="ECO:0007669"/>
    <property type="project" value="InterPro"/>
</dbReference>